<gene>
    <name evidence="4" type="primary">NMRAL1_0</name>
    <name evidence="4" type="ORF">LCER1_G005405</name>
</gene>
<evidence type="ECO:0000313" key="5">
    <source>
        <dbReference type="Proteomes" id="UP000481288"/>
    </source>
</evidence>
<dbReference type="InterPro" id="IPR051164">
    <property type="entry name" value="NmrA-like_oxidored"/>
</dbReference>
<dbReference type="EMBL" id="QGMG01000676">
    <property type="protein sequence ID" value="TVY52095.1"/>
    <property type="molecule type" value="Genomic_DNA"/>
</dbReference>
<evidence type="ECO:0000313" key="4">
    <source>
        <dbReference type="EMBL" id="TVY52095.1"/>
    </source>
</evidence>
<feature type="domain" description="NmrA-like" evidence="3">
    <location>
        <begin position="4"/>
        <end position="288"/>
    </location>
</feature>
<comment type="similarity">
    <text evidence="1">Belongs to the NmrA-type oxidoreductase family.</text>
</comment>
<dbReference type="GO" id="GO:0005634">
    <property type="term" value="C:nucleus"/>
    <property type="evidence" value="ECO:0007669"/>
    <property type="project" value="TreeGrafter"/>
</dbReference>
<dbReference type="SUPFAM" id="SSF51735">
    <property type="entry name" value="NAD(P)-binding Rossmann-fold domains"/>
    <property type="match status" value="1"/>
</dbReference>
<name>A0A7D8UPH8_9HELO</name>
<organism evidence="4 5">
    <name type="scientific">Lachnellula cervina</name>
    <dbReference type="NCBI Taxonomy" id="1316786"/>
    <lineage>
        <taxon>Eukaryota</taxon>
        <taxon>Fungi</taxon>
        <taxon>Dikarya</taxon>
        <taxon>Ascomycota</taxon>
        <taxon>Pezizomycotina</taxon>
        <taxon>Leotiomycetes</taxon>
        <taxon>Helotiales</taxon>
        <taxon>Lachnaceae</taxon>
        <taxon>Lachnellula</taxon>
    </lineage>
</organism>
<dbReference type="AlphaFoldDB" id="A0A7D8UPH8"/>
<dbReference type="OrthoDB" id="300709at2759"/>
<sequence length="312" mass="34461">MSTKKILVVFGATGNQGGSVINSILNDPTAAAQFEIVGVTRDPSKPAAVALAARGVKPVKANDKASLPLVVKNAYAVFAVTDWQELLNKEREIQQGKNIADVAKEFNVKHLIWSSLPNVSKISNNKYTKVLHFDSKATVEEYIRGLGIPATFLHLGIFMSFLFAHIIPTSEGAKSYNLELPFPTSTKMPLISVNKDTGAYVKHILLNRETFLGRQVSAAENEYTPTEIVSILKKAGHVDISLPANYTEEDFKKRLTTLGVPEFFQEDLVENIKWIDEFGFFGGLKLDNDILPQPLEKFEEFVAKSSEIAAFT</sequence>
<dbReference type="Gene3D" id="3.40.50.720">
    <property type="entry name" value="NAD(P)-binding Rossmann-like Domain"/>
    <property type="match status" value="1"/>
</dbReference>
<comment type="caution">
    <text evidence="4">The sequence shown here is derived from an EMBL/GenBank/DDBJ whole genome shotgun (WGS) entry which is preliminary data.</text>
</comment>
<dbReference type="Gene3D" id="3.90.25.10">
    <property type="entry name" value="UDP-galactose 4-epimerase, domain 1"/>
    <property type="match status" value="1"/>
</dbReference>
<evidence type="ECO:0000256" key="2">
    <source>
        <dbReference type="ARBA" id="ARBA00022857"/>
    </source>
</evidence>
<dbReference type="PANTHER" id="PTHR42748:SF31">
    <property type="entry name" value="NMRA-LIKE DOMAIN-CONTAINING PROTEIN-RELATED"/>
    <property type="match status" value="1"/>
</dbReference>
<protein>
    <submittedName>
        <fullName evidence="4">NmrA-like family domain-containing protein 1</fullName>
    </submittedName>
</protein>
<keyword evidence="2" id="KW-0521">NADP</keyword>
<evidence type="ECO:0000259" key="3">
    <source>
        <dbReference type="Pfam" id="PF05368"/>
    </source>
</evidence>
<dbReference type="PANTHER" id="PTHR42748">
    <property type="entry name" value="NITROGEN METABOLITE REPRESSION PROTEIN NMRA FAMILY MEMBER"/>
    <property type="match status" value="1"/>
</dbReference>
<proteinExistence type="inferred from homology"/>
<reference evidence="4 5" key="1">
    <citation type="submission" date="2018-05" db="EMBL/GenBank/DDBJ databases">
        <title>Whole genome sequencing for identification of molecular markers to develop diagnostic detection tools for the regulated plant pathogen Lachnellula willkommii.</title>
        <authorList>
            <person name="Giroux E."/>
            <person name="Bilodeau G."/>
        </authorList>
    </citation>
    <scope>NUCLEOTIDE SEQUENCE [LARGE SCALE GENOMIC DNA]</scope>
    <source>
        <strain evidence="4 5">CBS 625.97</strain>
    </source>
</reference>
<evidence type="ECO:0000256" key="1">
    <source>
        <dbReference type="ARBA" id="ARBA00006328"/>
    </source>
</evidence>
<keyword evidence="5" id="KW-1185">Reference proteome</keyword>
<dbReference type="InterPro" id="IPR008030">
    <property type="entry name" value="NmrA-like"/>
</dbReference>
<dbReference type="InterPro" id="IPR036291">
    <property type="entry name" value="NAD(P)-bd_dom_sf"/>
</dbReference>
<dbReference type="Pfam" id="PF05368">
    <property type="entry name" value="NmrA"/>
    <property type="match status" value="1"/>
</dbReference>
<dbReference type="Proteomes" id="UP000481288">
    <property type="component" value="Unassembled WGS sequence"/>
</dbReference>
<dbReference type="CDD" id="cd05251">
    <property type="entry name" value="NmrA_like_SDR_a"/>
    <property type="match status" value="1"/>
</dbReference>
<accession>A0A7D8UPH8</accession>